<accession>A0A8S1RSL1</accession>
<protein>
    <submittedName>
        <fullName evidence="1">Uncharacterized protein</fullName>
    </submittedName>
</protein>
<dbReference type="OrthoDB" id="294016at2759"/>
<dbReference type="AlphaFoldDB" id="A0A8S1RSL1"/>
<keyword evidence="2" id="KW-1185">Reference proteome</keyword>
<gene>
    <name evidence="1" type="ORF">PSON_ATCC_30995.1.T2180008</name>
</gene>
<dbReference type="Proteomes" id="UP000692954">
    <property type="component" value="Unassembled WGS sequence"/>
</dbReference>
<sequence>MLHKEVESSFIEVINQIKKILKNHLIYLISAISQTNDVVEIPHLSSLSINNQEMISEEIKFENITSNILQLKKCKIIEQGKIKFPQIFYDSKQLNNLKLQSTQSFKLYLFNFYRQIKSSILIFNYINFLYQRLPTCIFRNLSQYDTNYLSIVKKISVPKVIIYF</sequence>
<proteinExistence type="predicted"/>
<organism evidence="1 2">
    <name type="scientific">Paramecium sonneborni</name>
    <dbReference type="NCBI Taxonomy" id="65129"/>
    <lineage>
        <taxon>Eukaryota</taxon>
        <taxon>Sar</taxon>
        <taxon>Alveolata</taxon>
        <taxon>Ciliophora</taxon>
        <taxon>Intramacronucleata</taxon>
        <taxon>Oligohymenophorea</taxon>
        <taxon>Peniculida</taxon>
        <taxon>Parameciidae</taxon>
        <taxon>Paramecium</taxon>
    </lineage>
</organism>
<name>A0A8S1RSL1_9CILI</name>
<comment type="caution">
    <text evidence="1">The sequence shown here is derived from an EMBL/GenBank/DDBJ whole genome shotgun (WGS) entry which is preliminary data.</text>
</comment>
<evidence type="ECO:0000313" key="2">
    <source>
        <dbReference type="Proteomes" id="UP000692954"/>
    </source>
</evidence>
<dbReference type="EMBL" id="CAJJDN010000218">
    <property type="protein sequence ID" value="CAD8129354.1"/>
    <property type="molecule type" value="Genomic_DNA"/>
</dbReference>
<evidence type="ECO:0000313" key="1">
    <source>
        <dbReference type="EMBL" id="CAD8129354.1"/>
    </source>
</evidence>
<reference evidence="1" key="1">
    <citation type="submission" date="2021-01" db="EMBL/GenBank/DDBJ databases">
        <authorList>
            <consortium name="Genoscope - CEA"/>
            <person name="William W."/>
        </authorList>
    </citation>
    <scope>NUCLEOTIDE SEQUENCE</scope>
</reference>